<dbReference type="GO" id="GO:0016491">
    <property type="term" value="F:oxidoreductase activity"/>
    <property type="evidence" value="ECO:0007669"/>
    <property type="project" value="InterPro"/>
</dbReference>
<dbReference type="CDD" id="cd02966">
    <property type="entry name" value="TlpA_like_family"/>
    <property type="match status" value="1"/>
</dbReference>
<name>A0AAJ1X3B6_9ACTN</name>
<dbReference type="GO" id="GO:0016853">
    <property type="term" value="F:isomerase activity"/>
    <property type="evidence" value="ECO:0007669"/>
    <property type="project" value="UniProtKB-KW"/>
</dbReference>
<evidence type="ECO:0000259" key="7">
    <source>
        <dbReference type="PROSITE" id="PS51352"/>
    </source>
</evidence>
<reference evidence="8" key="1">
    <citation type="submission" date="2023-07" db="EMBL/GenBank/DDBJ databases">
        <title>Functional and genomic diversity of the sorghum phyllosphere microbiome.</title>
        <authorList>
            <person name="Shade A."/>
        </authorList>
    </citation>
    <scope>NUCLEOTIDE SEQUENCE</scope>
    <source>
        <strain evidence="8">SORGH_AS_1067</strain>
    </source>
</reference>
<dbReference type="InterPro" id="IPR013740">
    <property type="entry name" value="Redoxin"/>
</dbReference>
<evidence type="ECO:0000313" key="9">
    <source>
        <dbReference type="Proteomes" id="UP001239215"/>
    </source>
</evidence>
<dbReference type="PROSITE" id="PS00194">
    <property type="entry name" value="THIOREDOXIN_1"/>
    <property type="match status" value="1"/>
</dbReference>
<dbReference type="InterPro" id="IPR013766">
    <property type="entry name" value="Thioredoxin_domain"/>
</dbReference>
<keyword evidence="3" id="KW-0812">Transmembrane</keyword>
<accession>A0AAJ1X3B6</accession>
<keyword evidence="2" id="KW-0201">Cytochrome c-type biogenesis</keyword>
<evidence type="ECO:0000256" key="1">
    <source>
        <dbReference type="ARBA" id="ARBA00004196"/>
    </source>
</evidence>
<dbReference type="InterPro" id="IPR017937">
    <property type="entry name" value="Thioredoxin_CS"/>
</dbReference>
<dbReference type="InterPro" id="IPR050553">
    <property type="entry name" value="Thioredoxin_ResA/DsbE_sf"/>
</dbReference>
<evidence type="ECO:0000256" key="5">
    <source>
        <dbReference type="ARBA" id="ARBA00023284"/>
    </source>
</evidence>
<dbReference type="PANTHER" id="PTHR42852">
    <property type="entry name" value="THIOL:DISULFIDE INTERCHANGE PROTEIN DSBE"/>
    <property type="match status" value="1"/>
</dbReference>
<dbReference type="InterPro" id="IPR036249">
    <property type="entry name" value="Thioredoxin-like_sf"/>
</dbReference>
<evidence type="ECO:0000256" key="6">
    <source>
        <dbReference type="SAM" id="SignalP"/>
    </source>
</evidence>
<protein>
    <submittedName>
        <fullName evidence="8">Thiol-disulfide isomerase/thioredoxin</fullName>
    </submittedName>
</protein>
<evidence type="ECO:0000313" key="8">
    <source>
        <dbReference type="EMBL" id="MDQ1105504.1"/>
    </source>
</evidence>
<dbReference type="RefSeq" id="WP_307201748.1">
    <property type="nucleotide sequence ID" value="NZ_JAUTAN010000001.1"/>
</dbReference>
<dbReference type="PANTHER" id="PTHR42852:SF6">
    <property type="entry name" value="THIOL:DISULFIDE INTERCHANGE PROTEIN DSBE"/>
    <property type="match status" value="1"/>
</dbReference>
<evidence type="ECO:0000256" key="4">
    <source>
        <dbReference type="ARBA" id="ARBA00023157"/>
    </source>
</evidence>
<dbReference type="PROSITE" id="PS51352">
    <property type="entry name" value="THIOREDOXIN_2"/>
    <property type="match status" value="1"/>
</dbReference>
<dbReference type="AlphaFoldDB" id="A0AAJ1X3B6"/>
<dbReference type="SUPFAM" id="SSF52833">
    <property type="entry name" value="Thioredoxin-like"/>
    <property type="match status" value="1"/>
</dbReference>
<evidence type="ECO:0000256" key="2">
    <source>
        <dbReference type="ARBA" id="ARBA00022748"/>
    </source>
</evidence>
<dbReference type="GO" id="GO:0017004">
    <property type="term" value="P:cytochrome complex assembly"/>
    <property type="evidence" value="ECO:0007669"/>
    <property type="project" value="UniProtKB-KW"/>
</dbReference>
<gene>
    <name evidence="8" type="ORF">QE405_002788</name>
</gene>
<comment type="caution">
    <text evidence="8">The sequence shown here is derived from an EMBL/GenBank/DDBJ whole genome shotgun (WGS) entry which is preliminary data.</text>
</comment>
<organism evidence="8 9">
    <name type="scientific">Nocardioides zeae</name>
    <dbReference type="NCBI Taxonomy" id="1457234"/>
    <lineage>
        <taxon>Bacteria</taxon>
        <taxon>Bacillati</taxon>
        <taxon>Actinomycetota</taxon>
        <taxon>Actinomycetes</taxon>
        <taxon>Propionibacteriales</taxon>
        <taxon>Nocardioidaceae</taxon>
        <taxon>Nocardioides</taxon>
    </lineage>
</organism>
<evidence type="ECO:0000256" key="3">
    <source>
        <dbReference type="ARBA" id="ARBA00022968"/>
    </source>
</evidence>
<sequence length="202" mass="20877">MRNRRRAAPAGAALLLGLALLAGCSDVEATGDAGYVSADGQLTEYAPAERGDPIVLEGEDLEGQPLSLEEFRGTPVVVNVWGSWCPPCRAEAPDLVEAAEQLGSSAAFVGINNRDSSTAQAQSFEREYEVEYPSFYSPDGRALLAFAGSLSPRAIPSTTVLDSEGRVAATIVGRVPSATTVTTLVESVLDEEGSGGAGDGDG</sequence>
<keyword evidence="6" id="KW-0732">Signal</keyword>
<dbReference type="Pfam" id="PF08534">
    <property type="entry name" value="Redoxin"/>
    <property type="match status" value="1"/>
</dbReference>
<keyword evidence="8" id="KW-0413">Isomerase</keyword>
<dbReference type="Gene3D" id="3.40.30.10">
    <property type="entry name" value="Glutaredoxin"/>
    <property type="match status" value="1"/>
</dbReference>
<dbReference type="GO" id="GO:0030313">
    <property type="term" value="C:cell envelope"/>
    <property type="evidence" value="ECO:0007669"/>
    <property type="project" value="UniProtKB-SubCell"/>
</dbReference>
<proteinExistence type="predicted"/>
<dbReference type="EMBL" id="JAUTAN010000001">
    <property type="protein sequence ID" value="MDQ1105504.1"/>
    <property type="molecule type" value="Genomic_DNA"/>
</dbReference>
<keyword evidence="4" id="KW-1015">Disulfide bond</keyword>
<dbReference type="Proteomes" id="UP001239215">
    <property type="component" value="Unassembled WGS sequence"/>
</dbReference>
<feature type="domain" description="Thioredoxin" evidence="7">
    <location>
        <begin position="45"/>
        <end position="194"/>
    </location>
</feature>
<feature type="chain" id="PRO_5042468201" evidence="6">
    <location>
        <begin position="30"/>
        <end position="202"/>
    </location>
</feature>
<feature type="signal peptide" evidence="6">
    <location>
        <begin position="1"/>
        <end position="29"/>
    </location>
</feature>
<keyword evidence="5" id="KW-0676">Redox-active center</keyword>
<dbReference type="PROSITE" id="PS51257">
    <property type="entry name" value="PROKAR_LIPOPROTEIN"/>
    <property type="match status" value="1"/>
</dbReference>
<comment type="subcellular location">
    <subcellularLocation>
        <location evidence="1">Cell envelope</location>
    </subcellularLocation>
</comment>
<keyword evidence="3" id="KW-0735">Signal-anchor</keyword>